<evidence type="ECO:0000256" key="1">
    <source>
        <dbReference type="ARBA" id="ARBA00010643"/>
    </source>
</evidence>
<dbReference type="Gene3D" id="1.10.10.1590">
    <property type="entry name" value="NADH-quinone oxidoreductase subunit E"/>
    <property type="match status" value="1"/>
</dbReference>
<dbReference type="AlphaFoldDB" id="A0A821W574"/>
<dbReference type="PANTHER" id="PTHR10371:SF3">
    <property type="entry name" value="NADH DEHYDROGENASE [UBIQUINONE] FLAVOPROTEIN 2, MITOCHONDRIAL"/>
    <property type="match status" value="1"/>
</dbReference>
<protein>
    <submittedName>
        <fullName evidence="7">Uncharacterized protein</fullName>
    </submittedName>
</protein>
<feature type="non-terminal residue" evidence="7">
    <location>
        <position position="80"/>
    </location>
</feature>
<keyword evidence="2" id="KW-0001">2Fe-2S</keyword>
<comment type="cofactor">
    <cofactor evidence="6">
        <name>[2Fe-2S] cluster</name>
        <dbReference type="ChEBI" id="CHEBI:190135"/>
    </cofactor>
</comment>
<dbReference type="GO" id="GO:0005739">
    <property type="term" value="C:mitochondrion"/>
    <property type="evidence" value="ECO:0007669"/>
    <property type="project" value="GOC"/>
</dbReference>
<sequence length="80" mass="9310">DKEFVHRDTPQNNLDVKFDFTPDNYKRVNAITAMYPEGHKTAAVIPLLDLAQRQHQGWLPLSAMNKVAEVLKMPRMRVYE</sequence>
<dbReference type="Pfam" id="PF01257">
    <property type="entry name" value="2Fe-2S_thioredx"/>
    <property type="match status" value="1"/>
</dbReference>
<keyword evidence="5" id="KW-0411">Iron-sulfur</keyword>
<gene>
    <name evidence="7" type="ORF">UJA718_LOCUS46382</name>
</gene>
<keyword evidence="8" id="KW-1185">Reference proteome</keyword>
<proteinExistence type="inferred from homology"/>
<evidence type="ECO:0000256" key="5">
    <source>
        <dbReference type="ARBA" id="ARBA00023014"/>
    </source>
</evidence>
<evidence type="ECO:0000256" key="2">
    <source>
        <dbReference type="ARBA" id="ARBA00022714"/>
    </source>
</evidence>
<dbReference type="SUPFAM" id="SSF52833">
    <property type="entry name" value="Thioredoxin-like"/>
    <property type="match status" value="1"/>
</dbReference>
<comment type="similarity">
    <text evidence="1">Belongs to the complex I 24 kDa subunit family.</text>
</comment>
<evidence type="ECO:0000313" key="7">
    <source>
        <dbReference type="EMBL" id="CAF4920061.1"/>
    </source>
</evidence>
<organism evidence="7 8">
    <name type="scientific">Rotaria socialis</name>
    <dbReference type="NCBI Taxonomy" id="392032"/>
    <lineage>
        <taxon>Eukaryota</taxon>
        <taxon>Metazoa</taxon>
        <taxon>Spiralia</taxon>
        <taxon>Gnathifera</taxon>
        <taxon>Rotifera</taxon>
        <taxon>Eurotatoria</taxon>
        <taxon>Bdelloidea</taxon>
        <taxon>Philodinida</taxon>
        <taxon>Philodinidae</taxon>
        <taxon>Rotaria</taxon>
    </lineage>
</organism>
<keyword evidence="4" id="KW-0408">Iron</keyword>
<dbReference type="InterPro" id="IPR041921">
    <property type="entry name" value="NuoE_N"/>
</dbReference>
<comment type="caution">
    <text evidence="7">The sequence shown here is derived from an EMBL/GenBank/DDBJ whole genome shotgun (WGS) entry which is preliminary data.</text>
</comment>
<reference evidence="7" key="1">
    <citation type="submission" date="2021-02" db="EMBL/GenBank/DDBJ databases">
        <authorList>
            <person name="Nowell W R."/>
        </authorList>
    </citation>
    <scope>NUCLEOTIDE SEQUENCE</scope>
</reference>
<accession>A0A821W574</accession>
<evidence type="ECO:0000256" key="4">
    <source>
        <dbReference type="ARBA" id="ARBA00023004"/>
    </source>
</evidence>
<dbReference type="EMBL" id="CAJOBP010082708">
    <property type="protein sequence ID" value="CAF4920061.1"/>
    <property type="molecule type" value="Genomic_DNA"/>
</dbReference>
<dbReference type="InterPro" id="IPR036249">
    <property type="entry name" value="Thioredoxin-like_sf"/>
</dbReference>
<dbReference type="FunFam" id="1.10.10.1590:FF:000001">
    <property type="entry name" value="NADH-quinone oxidoreductase subunit E"/>
    <property type="match status" value="1"/>
</dbReference>
<feature type="non-terminal residue" evidence="7">
    <location>
        <position position="1"/>
    </location>
</feature>
<dbReference type="GO" id="GO:0046872">
    <property type="term" value="F:metal ion binding"/>
    <property type="evidence" value="ECO:0007669"/>
    <property type="project" value="UniProtKB-KW"/>
</dbReference>
<dbReference type="GO" id="GO:0051537">
    <property type="term" value="F:2 iron, 2 sulfur cluster binding"/>
    <property type="evidence" value="ECO:0007669"/>
    <property type="project" value="UniProtKB-KW"/>
</dbReference>
<dbReference type="GO" id="GO:0006120">
    <property type="term" value="P:mitochondrial electron transport, NADH to ubiquinone"/>
    <property type="evidence" value="ECO:0007669"/>
    <property type="project" value="TreeGrafter"/>
</dbReference>
<evidence type="ECO:0000256" key="6">
    <source>
        <dbReference type="ARBA" id="ARBA00034078"/>
    </source>
</evidence>
<dbReference type="GO" id="GO:0003954">
    <property type="term" value="F:NADH dehydrogenase activity"/>
    <property type="evidence" value="ECO:0007669"/>
    <property type="project" value="TreeGrafter"/>
</dbReference>
<dbReference type="Proteomes" id="UP000663873">
    <property type="component" value="Unassembled WGS sequence"/>
</dbReference>
<evidence type="ECO:0000256" key="3">
    <source>
        <dbReference type="ARBA" id="ARBA00022723"/>
    </source>
</evidence>
<keyword evidence="3" id="KW-0479">Metal-binding</keyword>
<dbReference type="PANTHER" id="PTHR10371">
    <property type="entry name" value="NADH DEHYDROGENASE UBIQUINONE FLAVOPROTEIN 2, MITOCHONDRIAL"/>
    <property type="match status" value="1"/>
</dbReference>
<evidence type="ECO:0000313" key="8">
    <source>
        <dbReference type="Proteomes" id="UP000663873"/>
    </source>
</evidence>
<name>A0A821W574_9BILA</name>